<name>A0ACB9NJW6_BAUVA</name>
<comment type="caution">
    <text evidence="1">The sequence shown here is derived from an EMBL/GenBank/DDBJ whole genome shotgun (WGS) entry which is preliminary data.</text>
</comment>
<organism evidence="1 2">
    <name type="scientific">Bauhinia variegata</name>
    <name type="common">Purple orchid tree</name>
    <name type="synonym">Phanera variegata</name>
    <dbReference type="NCBI Taxonomy" id="167791"/>
    <lineage>
        <taxon>Eukaryota</taxon>
        <taxon>Viridiplantae</taxon>
        <taxon>Streptophyta</taxon>
        <taxon>Embryophyta</taxon>
        <taxon>Tracheophyta</taxon>
        <taxon>Spermatophyta</taxon>
        <taxon>Magnoliopsida</taxon>
        <taxon>eudicotyledons</taxon>
        <taxon>Gunneridae</taxon>
        <taxon>Pentapetalae</taxon>
        <taxon>rosids</taxon>
        <taxon>fabids</taxon>
        <taxon>Fabales</taxon>
        <taxon>Fabaceae</taxon>
        <taxon>Cercidoideae</taxon>
        <taxon>Cercideae</taxon>
        <taxon>Bauhiniinae</taxon>
        <taxon>Bauhinia</taxon>
    </lineage>
</organism>
<proteinExistence type="predicted"/>
<dbReference type="EMBL" id="CM039431">
    <property type="protein sequence ID" value="KAI4336487.1"/>
    <property type="molecule type" value="Genomic_DNA"/>
</dbReference>
<protein>
    <submittedName>
        <fullName evidence="1">Uncharacterized protein</fullName>
    </submittedName>
</protein>
<reference evidence="1 2" key="1">
    <citation type="journal article" date="2022" name="DNA Res.">
        <title>Chromosomal-level genome assembly of the orchid tree Bauhinia variegata (Leguminosae; Cercidoideae) supports the allotetraploid origin hypothesis of Bauhinia.</title>
        <authorList>
            <person name="Zhong Y."/>
            <person name="Chen Y."/>
            <person name="Zheng D."/>
            <person name="Pang J."/>
            <person name="Liu Y."/>
            <person name="Luo S."/>
            <person name="Meng S."/>
            <person name="Qian L."/>
            <person name="Wei D."/>
            <person name="Dai S."/>
            <person name="Zhou R."/>
        </authorList>
    </citation>
    <scope>NUCLEOTIDE SEQUENCE [LARGE SCALE GENOMIC DNA]</scope>
    <source>
        <strain evidence="1">BV-YZ2020</strain>
    </source>
</reference>
<dbReference type="Proteomes" id="UP000828941">
    <property type="component" value="Chromosome 6"/>
</dbReference>
<evidence type="ECO:0000313" key="1">
    <source>
        <dbReference type="EMBL" id="KAI4336487.1"/>
    </source>
</evidence>
<keyword evidence="2" id="KW-1185">Reference proteome</keyword>
<gene>
    <name evidence="1" type="ORF">L6164_015009</name>
</gene>
<evidence type="ECO:0000313" key="2">
    <source>
        <dbReference type="Proteomes" id="UP000828941"/>
    </source>
</evidence>
<accession>A0ACB9NJW6</accession>
<sequence length="394" mass="45708">MAITPAKQKAVELEKQIPDWLQDIYSHKKLKDRLLRSKSAKLEYYRTLSQDFVVRHSIGDVEYVKFMNDISSNVERLLLNHDEDDEDYVEDPDCKYFLEYLREDGNSYVLDIPHENVFVKYEPESDDSAPRPPTENVSFGTNVGMKPENAGACVNVVRRVEPKGVLKSAPKEPTRVADPNPTTKRVKVNLRNQNGRGVSGVNSEHHNEIEARSSGRNEHRKNGNGTDTPIAEMTEVKEEVDDDYVDTSHMKVAVENQITNVEQWWHSNMVDTKERREFREKVMAILEKPYCEEEYKRLLQDINDRKRVQNHKDLRGRLKIYEEDRLGKSFLDHHTDLAKRIASVQDDLPRVLNLLRGFFYWLKNLSHEGAFQPWRDSSCSEVLPATTAGRDHCI</sequence>